<organism evidence="10 11">
    <name type="scientific">Chlorobium phaeovibrioides</name>
    <dbReference type="NCBI Taxonomy" id="1094"/>
    <lineage>
        <taxon>Bacteria</taxon>
        <taxon>Pseudomonadati</taxon>
        <taxon>Chlorobiota</taxon>
        <taxon>Chlorobiia</taxon>
        <taxon>Chlorobiales</taxon>
        <taxon>Chlorobiaceae</taxon>
        <taxon>Chlorobium/Pelodictyon group</taxon>
        <taxon>Chlorobium</taxon>
    </lineage>
</organism>
<evidence type="ECO:0000313" key="10">
    <source>
        <dbReference type="EMBL" id="RTY37143.1"/>
    </source>
</evidence>
<dbReference type="Gene3D" id="3.90.25.10">
    <property type="entry name" value="UDP-galactose 4-epimerase, domain 1"/>
    <property type="match status" value="1"/>
</dbReference>
<evidence type="ECO:0000256" key="4">
    <source>
        <dbReference type="ARBA" id="ARBA00011990"/>
    </source>
</evidence>
<dbReference type="Pfam" id="PF16363">
    <property type="entry name" value="GDP_Man_Dehyd"/>
    <property type="match status" value="1"/>
</dbReference>
<evidence type="ECO:0000256" key="7">
    <source>
        <dbReference type="RuleBase" id="RU004473"/>
    </source>
</evidence>
<dbReference type="Gene3D" id="3.40.50.720">
    <property type="entry name" value="NAD(P)-binding Rossmann-like Domain"/>
    <property type="match status" value="1"/>
</dbReference>
<dbReference type="CDD" id="cd05246">
    <property type="entry name" value="dTDP_GD_SDR_e"/>
    <property type="match status" value="1"/>
</dbReference>
<dbReference type="GO" id="GO:0009225">
    <property type="term" value="P:nucleotide-sugar metabolic process"/>
    <property type="evidence" value="ECO:0007669"/>
    <property type="project" value="InterPro"/>
</dbReference>
<accession>A0A3S0NYX9</accession>
<evidence type="ECO:0000256" key="5">
    <source>
        <dbReference type="ARBA" id="ARBA00023027"/>
    </source>
</evidence>
<reference evidence="9 12" key="2">
    <citation type="submission" date="2019-11" db="EMBL/GenBank/DDBJ databases">
        <title>Green- and brown-colored morphotypes of Chlorobia in the stratified aquatic ecosystems of Kandalaksha Gulf (White Sea): A model for study of the accessory genome evolution.</title>
        <authorList>
            <person name="Grouzdev D.S."/>
        </authorList>
    </citation>
    <scope>NUCLEOTIDE SEQUENCE [LARGE SCALE GENOMIC DNA]</scope>
    <source>
        <strain evidence="9 12">ZM</strain>
    </source>
</reference>
<dbReference type="NCBIfam" id="TIGR01181">
    <property type="entry name" value="dTDP_gluc_dehyt"/>
    <property type="match status" value="1"/>
</dbReference>
<comment type="similarity">
    <text evidence="3 7">Belongs to the NAD(P)-dependent epimerase/dehydratase family. dTDP-glucose dehydratase subfamily.</text>
</comment>
<dbReference type="InterPro" id="IPR036291">
    <property type="entry name" value="NAD(P)-bd_dom_sf"/>
</dbReference>
<evidence type="ECO:0000256" key="2">
    <source>
        <dbReference type="ARBA" id="ARBA00001911"/>
    </source>
</evidence>
<feature type="domain" description="NAD(P)-binding" evidence="8">
    <location>
        <begin position="4"/>
        <end position="320"/>
    </location>
</feature>
<keyword evidence="6 7" id="KW-0456">Lyase</keyword>
<dbReference type="EMBL" id="RXYK01000010">
    <property type="protein sequence ID" value="RTY37143.1"/>
    <property type="molecule type" value="Genomic_DNA"/>
</dbReference>
<comment type="caution">
    <text evidence="10">The sequence shown here is derived from an EMBL/GenBank/DDBJ whole genome shotgun (WGS) entry which is preliminary data.</text>
</comment>
<name>A0A3S0NYX9_CHLPH</name>
<dbReference type="EC" id="4.2.1.46" evidence="4 7"/>
<evidence type="ECO:0000313" key="11">
    <source>
        <dbReference type="Proteomes" id="UP000279908"/>
    </source>
</evidence>
<gene>
    <name evidence="10" type="primary">rfbB</name>
    <name evidence="10" type="ORF">EKD02_07215</name>
    <name evidence="9" type="ORF">GJ685_05060</name>
</gene>
<protein>
    <recommendedName>
        <fullName evidence="4 7">dTDP-glucose 4,6-dehydratase</fullName>
        <ecNumber evidence="4 7">4.2.1.46</ecNumber>
    </recommendedName>
</protein>
<dbReference type="Proteomes" id="UP000279908">
    <property type="component" value="Unassembled WGS sequence"/>
</dbReference>
<keyword evidence="5" id="KW-0520">NAD</keyword>
<proteinExistence type="inferred from homology"/>
<comment type="catalytic activity">
    <reaction evidence="1 7">
        <text>dTDP-alpha-D-glucose = dTDP-4-dehydro-6-deoxy-alpha-D-glucose + H2O</text>
        <dbReference type="Rhea" id="RHEA:17221"/>
        <dbReference type="ChEBI" id="CHEBI:15377"/>
        <dbReference type="ChEBI" id="CHEBI:57477"/>
        <dbReference type="ChEBI" id="CHEBI:57649"/>
        <dbReference type="EC" id="4.2.1.46"/>
    </reaction>
</comment>
<dbReference type="InterPro" id="IPR005888">
    <property type="entry name" value="dTDP_Gluc_deHydtase"/>
</dbReference>
<dbReference type="Proteomes" id="UP000489351">
    <property type="component" value="Unassembled WGS sequence"/>
</dbReference>
<reference evidence="10 11" key="1">
    <citation type="submission" date="2018-12" db="EMBL/GenBank/DDBJ databases">
        <authorList>
            <person name="Lunina O.N."/>
            <person name="Grouzdev D.S."/>
            <person name="Gorlenko V.M."/>
            <person name="Savvichev A.S."/>
        </authorList>
    </citation>
    <scope>NUCLEOTIDE SEQUENCE [LARGE SCALE GENOMIC DNA]</scope>
    <source>
        <strain evidence="10 11">BrKhr-17</strain>
    </source>
</reference>
<evidence type="ECO:0000313" key="9">
    <source>
        <dbReference type="EMBL" id="MWV54433.1"/>
    </source>
</evidence>
<evidence type="ECO:0000259" key="8">
    <source>
        <dbReference type="Pfam" id="PF16363"/>
    </source>
</evidence>
<dbReference type="GO" id="GO:0008460">
    <property type="term" value="F:dTDP-glucose 4,6-dehydratase activity"/>
    <property type="evidence" value="ECO:0007669"/>
    <property type="project" value="UniProtKB-EC"/>
</dbReference>
<comment type="cofactor">
    <cofactor evidence="2 7">
        <name>NAD(+)</name>
        <dbReference type="ChEBI" id="CHEBI:57540"/>
    </cofactor>
</comment>
<dbReference type="EMBL" id="WUBZ01000012">
    <property type="protein sequence ID" value="MWV54433.1"/>
    <property type="molecule type" value="Genomic_DNA"/>
</dbReference>
<evidence type="ECO:0000256" key="3">
    <source>
        <dbReference type="ARBA" id="ARBA00008178"/>
    </source>
</evidence>
<keyword evidence="12" id="KW-1185">Reference proteome</keyword>
<dbReference type="RefSeq" id="WP_126384737.1">
    <property type="nucleotide sequence ID" value="NZ_CP041698.1"/>
</dbReference>
<evidence type="ECO:0000256" key="6">
    <source>
        <dbReference type="ARBA" id="ARBA00023239"/>
    </source>
</evidence>
<sequence>MHLLVTGGAGFIGSHVIRHFLGAHGDCRVTNLDSLTYAGNLANLRDVEDDDRYRFVRGDITDGEFLMQLFAETRFDGVIHLAAESHVDRSIANPTAFVQTNVLGTVNLLNAAKASWEKDFSGRLFYHVSTDEVYGSLPAGDGLFTEESPYDPHSPYSASKASSDHCVRAYHDTYGLPVVISNCSNNYGPFQFPEKLIPLFINNIQLGKPLPLYGKGENVRDWLWVEDHARAIDTIYHHGTIGETYNIGGHNEWSNISLVRLLCRIMDERLGRDEGSSEKLISFVTDRAGHDLRYAIDASKLKRELGWVPSITFEEGIRETVDWYLSNGEWLEEVTSGAYQDYYDAHYGKR</sequence>
<dbReference type="InterPro" id="IPR016040">
    <property type="entry name" value="NAD(P)-bd_dom"/>
</dbReference>
<dbReference type="PANTHER" id="PTHR43000">
    <property type="entry name" value="DTDP-D-GLUCOSE 4,6-DEHYDRATASE-RELATED"/>
    <property type="match status" value="1"/>
</dbReference>
<dbReference type="SUPFAM" id="SSF51735">
    <property type="entry name" value="NAD(P)-binding Rossmann-fold domains"/>
    <property type="match status" value="1"/>
</dbReference>
<evidence type="ECO:0000313" key="12">
    <source>
        <dbReference type="Proteomes" id="UP000489351"/>
    </source>
</evidence>
<dbReference type="AlphaFoldDB" id="A0A3S0NYX9"/>
<evidence type="ECO:0000256" key="1">
    <source>
        <dbReference type="ARBA" id="ARBA00001539"/>
    </source>
</evidence>